<dbReference type="InterPro" id="IPR054222">
    <property type="entry name" value="DUF6942"/>
</dbReference>
<gene>
    <name evidence="1" type="ORF">Maes01_01796</name>
</gene>
<evidence type="ECO:0000313" key="1">
    <source>
        <dbReference type="EMBL" id="GAA5525231.1"/>
    </source>
</evidence>
<keyword evidence="2" id="KW-1185">Reference proteome</keyword>
<dbReference type="EMBL" id="BAABRT010000012">
    <property type="protein sequence ID" value="GAA5525231.1"/>
    <property type="molecule type" value="Genomic_DNA"/>
</dbReference>
<protein>
    <recommendedName>
        <fullName evidence="3">Uracil-DNA glycosylase-like domain-containing protein</fullName>
    </recommendedName>
</protein>
<accession>A0ABP9WS40</accession>
<dbReference type="Pfam" id="PF22098">
    <property type="entry name" value="DUF6942"/>
    <property type="match status" value="1"/>
</dbReference>
<dbReference type="Proteomes" id="UP001408594">
    <property type="component" value="Unassembled WGS sequence"/>
</dbReference>
<evidence type="ECO:0008006" key="3">
    <source>
        <dbReference type="Google" id="ProtNLM"/>
    </source>
</evidence>
<evidence type="ECO:0000313" key="2">
    <source>
        <dbReference type="Proteomes" id="UP001408594"/>
    </source>
</evidence>
<reference evidence="1 2" key="1">
    <citation type="submission" date="2024-02" db="EMBL/GenBank/DDBJ databases">
        <title>Microbulbifer aestuariivivens NBRC 112533.</title>
        <authorList>
            <person name="Ichikawa N."/>
            <person name="Katano-Makiyama Y."/>
            <person name="Hidaka K."/>
        </authorList>
    </citation>
    <scope>NUCLEOTIDE SEQUENCE [LARGE SCALE GENOMIC DNA]</scope>
    <source>
        <strain evidence="1 2">NBRC 112533</strain>
    </source>
</reference>
<sequence>MDFLGAAEPRLTLYLPHRPNGLARLVTAPDSQQLMAANSNHWRKIVTLLAKITSPGADDWRRFRDERLFTQTALCFAPALSDSPGWHWIGGGENLARFTALDHRARPLSACPSVAIDPAKRLLLTPYPDYRQLSNSVVSHIRAALEPYGFYRC</sequence>
<proteinExistence type="predicted"/>
<organism evidence="1 2">
    <name type="scientific">Microbulbifer aestuariivivens</name>
    <dbReference type="NCBI Taxonomy" id="1908308"/>
    <lineage>
        <taxon>Bacteria</taxon>
        <taxon>Pseudomonadati</taxon>
        <taxon>Pseudomonadota</taxon>
        <taxon>Gammaproteobacteria</taxon>
        <taxon>Cellvibrionales</taxon>
        <taxon>Microbulbiferaceae</taxon>
        <taxon>Microbulbifer</taxon>
    </lineage>
</organism>
<name>A0ABP9WS40_9GAMM</name>
<dbReference type="RefSeq" id="WP_425563525.1">
    <property type="nucleotide sequence ID" value="NZ_BAABRT010000012.1"/>
</dbReference>
<comment type="caution">
    <text evidence="1">The sequence shown here is derived from an EMBL/GenBank/DDBJ whole genome shotgun (WGS) entry which is preliminary data.</text>
</comment>